<sequence length="172" mass="17885">QAEGKGAGTTGQVRAAPPAQRRLPRGTRLGGRAPDAAYGTQGRPCPAHAAGPAGLPRTGLRLDARAPPSPGLASAPRRARARGGKIGRRTKMRARPAPSPSPRPDSRRTCRGRTWGPGPAGPALGPWGAQIPRRPRHLRDEETRGSGPPAGGTGDSEVPLRPHLPRAPRCPL</sequence>
<protein>
    <submittedName>
        <fullName evidence="1">Uncharacterized protein</fullName>
    </submittedName>
</protein>
<reference evidence="1" key="2">
    <citation type="submission" date="2025-03" db="EMBL/GenBank/DDBJ databases">
        <authorList>
            <consortium name="ELIXIR-Norway"/>
            <consortium name="Elixir Norway"/>
        </authorList>
    </citation>
    <scope>NUCLEOTIDE SEQUENCE</scope>
</reference>
<reference evidence="1" key="1">
    <citation type="submission" date="2023-05" db="EMBL/GenBank/DDBJ databases">
        <authorList>
            <consortium name="ELIXIR-Norway"/>
        </authorList>
    </citation>
    <scope>NUCLEOTIDE SEQUENCE</scope>
</reference>
<accession>A0AC59YIB8</accession>
<gene>
    <name evidence="1" type="ORF">MRATA1EN22A_LOCUS6609</name>
</gene>
<feature type="non-terminal residue" evidence="1">
    <location>
        <position position="1"/>
    </location>
</feature>
<organism evidence="1 2">
    <name type="scientific">Rangifer tarandus platyrhynchus</name>
    <name type="common">Svalbard reindeer</name>
    <dbReference type="NCBI Taxonomy" id="3082113"/>
    <lineage>
        <taxon>Eukaryota</taxon>
        <taxon>Metazoa</taxon>
        <taxon>Chordata</taxon>
        <taxon>Craniata</taxon>
        <taxon>Vertebrata</taxon>
        <taxon>Euteleostomi</taxon>
        <taxon>Mammalia</taxon>
        <taxon>Eutheria</taxon>
        <taxon>Laurasiatheria</taxon>
        <taxon>Artiodactyla</taxon>
        <taxon>Ruminantia</taxon>
        <taxon>Pecora</taxon>
        <taxon>Cervidae</taxon>
        <taxon>Odocoileinae</taxon>
        <taxon>Rangifer</taxon>
    </lineage>
</organism>
<proteinExistence type="predicted"/>
<evidence type="ECO:0000313" key="1">
    <source>
        <dbReference type="EMBL" id="CAM9728029.1"/>
    </source>
</evidence>
<feature type="non-terminal residue" evidence="1">
    <location>
        <position position="172"/>
    </location>
</feature>
<dbReference type="Proteomes" id="UP001162501">
    <property type="component" value="Chromosome 16"/>
</dbReference>
<evidence type="ECO:0000313" key="2">
    <source>
        <dbReference type="Proteomes" id="UP001162501"/>
    </source>
</evidence>
<name>A0AC59YIB8_RANTA</name>
<dbReference type="EMBL" id="OX596100">
    <property type="protein sequence ID" value="CAM9728029.1"/>
    <property type="molecule type" value="Genomic_DNA"/>
</dbReference>